<keyword evidence="2" id="KW-0328">Glycosyltransferase</keyword>
<dbReference type="InterPro" id="IPR007657">
    <property type="entry name" value="Glycosyltransferase_61"/>
</dbReference>
<dbReference type="PANTHER" id="PTHR20961:SF5">
    <property type="entry name" value="GLYCOSYLTRANSFERASE-RELATED"/>
    <property type="match status" value="1"/>
</dbReference>
<evidence type="ECO:0000256" key="2">
    <source>
        <dbReference type="ARBA" id="ARBA00022676"/>
    </source>
</evidence>
<keyword evidence="8" id="KW-1185">Reference proteome</keyword>
<protein>
    <recommendedName>
        <fullName evidence="6">Glycosyltransferase 61 catalytic domain-containing protein</fullName>
    </recommendedName>
</protein>
<dbReference type="Pfam" id="PF04577">
    <property type="entry name" value="Glyco_transf_61"/>
    <property type="match status" value="1"/>
</dbReference>
<evidence type="ECO:0000313" key="8">
    <source>
        <dbReference type="Proteomes" id="UP001054252"/>
    </source>
</evidence>
<proteinExistence type="predicted"/>
<dbReference type="EMBL" id="BPVZ01000068">
    <property type="protein sequence ID" value="GKV25082.1"/>
    <property type="molecule type" value="Genomic_DNA"/>
</dbReference>
<keyword evidence="3" id="KW-0808">Transferase</keyword>
<name>A0AAV5KKE9_9ROSI</name>
<organism evidence="7 8">
    <name type="scientific">Rubroshorea leprosula</name>
    <dbReference type="NCBI Taxonomy" id="152421"/>
    <lineage>
        <taxon>Eukaryota</taxon>
        <taxon>Viridiplantae</taxon>
        <taxon>Streptophyta</taxon>
        <taxon>Embryophyta</taxon>
        <taxon>Tracheophyta</taxon>
        <taxon>Spermatophyta</taxon>
        <taxon>Magnoliopsida</taxon>
        <taxon>eudicotyledons</taxon>
        <taxon>Gunneridae</taxon>
        <taxon>Pentapetalae</taxon>
        <taxon>rosids</taxon>
        <taxon>malvids</taxon>
        <taxon>Malvales</taxon>
        <taxon>Dipterocarpaceae</taxon>
        <taxon>Rubroshorea</taxon>
    </lineage>
</organism>
<comment type="subcellular location">
    <subcellularLocation>
        <location evidence="1">Golgi apparatus membrane</location>
        <topology evidence="1">Single-pass type II membrane protein</topology>
    </subcellularLocation>
</comment>
<dbReference type="InterPro" id="IPR049625">
    <property type="entry name" value="Glyco_transf_61_cat"/>
</dbReference>
<reference evidence="7 8" key="1">
    <citation type="journal article" date="2021" name="Commun. Biol.">
        <title>The genome of Shorea leprosula (Dipterocarpaceae) highlights the ecological relevance of drought in aseasonal tropical rainforests.</title>
        <authorList>
            <person name="Ng K.K.S."/>
            <person name="Kobayashi M.J."/>
            <person name="Fawcett J.A."/>
            <person name="Hatakeyama M."/>
            <person name="Paape T."/>
            <person name="Ng C.H."/>
            <person name="Ang C.C."/>
            <person name="Tnah L.H."/>
            <person name="Lee C.T."/>
            <person name="Nishiyama T."/>
            <person name="Sese J."/>
            <person name="O'Brien M.J."/>
            <person name="Copetti D."/>
            <person name="Mohd Noor M.I."/>
            <person name="Ong R.C."/>
            <person name="Putra M."/>
            <person name="Sireger I.Z."/>
            <person name="Indrioko S."/>
            <person name="Kosugi Y."/>
            <person name="Izuno A."/>
            <person name="Isagi Y."/>
            <person name="Lee S.L."/>
            <person name="Shimizu K.K."/>
        </authorList>
    </citation>
    <scope>NUCLEOTIDE SEQUENCE [LARGE SCALE GENOMIC DNA]</scope>
    <source>
        <strain evidence="7">214</strain>
    </source>
</reference>
<evidence type="ECO:0000313" key="7">
    <source>
        <dbReference type="EMBL" id="GKV25082.1"/>
    </source>
</evidence>
<keyword evidence="5" id="KW-0812">Transmembrane</keyword>
<evidence type="ECO:0000256" key="1">
    <source>
        <dbReference type="ARBA" id="ARBA00004323"/>
    </source>
</evidence>
<keyword evidence="5" id="KW-0472">Membrane</keyword>
<feature type="transmembrane region" description="Helical" evidence="5">
    <location>
        <begin position="18"/>
        <end position="38"/>
    </location>
</feature>
<comment type="caution">
    <text evidence="7">The sequence shown here is derived from an EMBL/GenBank/DDBJ whole genome shotgun (WGS) entry which is preliminary data.</text>
</comment>
<dbReference type="GO" id="GO:0000139">
    <property type="term" value="C:Golgi membrane"/>
    <property type="evidence" value="ECO:0007669"/>
    <property type="project" value="UniProtKB-SubCell"/>
</dbReference>
<dbReference type="PANTHER" id="PTHR20961">
    <property type="entry name" value="GLYCOSYLTRANSFERASE"/>
    <property type="match status" value="1"/>
</dbReference>
<sequence length="449" mass="50939">MYDAILARSFSRYEQKKLGYGALLGSLFIAFSFCLFFKPNFASLPAFNFRLSAGVNLKMLSSSQRAKDTVCNTMETRTDVCEINGDIRIDSRSATVFVVSPGQEAKNSSWTIRPYPRKEDPKAFKSVREWTVKSVATTDEVSDIPQCNQSHSAPAILFSAGGYSGNNFHDFTDIVIPLYLTARQFDGEVKLLITDAGHSWWIVKFQKFLKNLSRYEFINIDKDNSVHCFRSVIVGLKRHPRELMIDPSRSPYSMKDFRMFLRSSYSLPKAVAIKMGQDDEKQRPLLVIISRKRTRSFINTDEIVRTAEEVGFEVMVTEPDTSMSQFAEIVNSCDVLMGVHGAGLTNMLFLPENAVLIQVVPIGAAWVSKTCFEDPSKDMNIRYLEYKIEAEESSLIQQFPAGHEVFSNPSSIGKQGWDLFRSVYLDKQNVKVDVNRFRPTLLKALELLH</sequence>
<gene>
    <name evidence="7" type="ORF">SLEP1_g34577</name>
</gene>
<dbReference type="AlphaFoldDB" id="A0AAV5KKE9"/>
<evidence type="ECO:0000259" key="6">
    <source>
        <dbReference type="Pfam" id="PF04577"/>
    </source>
</evidence>
<dbReference type="Proteomes" id="UP001054252">
    <property type="component" value="Unassembled WGS sequence"/>
</dbReference>
<keyword evidence="4" id="KW-0325">Glycoprotein</keyword>
<evidence type="ECO:0000256" key="3">
    <source>
        <dbReference type="ARBA" id="ARBA00022679"/>
    </source>
</evidence>
<evidence type="ECO:0000256" key="5">
    <source>
        <dbReference type="SAM" id="Phobius"/>
    </source>
</evidence>
<keyword evidence="5" id="KW-1133">Transmembrane helix</keyword>
<feature type="domain" description="Glycosyltransferase 61 catalytic" evidence="6">
    <location>
        <begin position="272"/>
        <end position="357"/>
    </location>
</feature>
<evidence type="ECO:0000256" key="4">
    <source>
        <dbReference type="ARBA" id="ARBA00023180"/>
    </source>
</evidence>
<dbReference type="GO" id="GO:0016763">
    <property type="term" value="F:pentosyltransferase activity"/>
    <property type="evidence" value="ECO:0007669"/>
    <property type="project" value="UniProtKB-ARBA"/>
</dbReference>
<accession>A0AAV5KKE9</accession>